<evidence type="ECO:0000256" key="1">
    <source>
        <dbReference type="ARBA" id="ARBA00006636"/>
    </source>
</evidence>
<keyword evidence="2 5" id="KW-0378">Hydrolase</keyword>
<evidence type="ECO:0000256" key="2">
    <source>
        <dbReference type="ARBA" id="ARBA00022801"/>
    </source>
</evidence>
<reference evidence="8 9" key="1">
    <citation type="submission" date="2022-10" db="EMBL/GenBank/DDBJ databases">
        <title>The complete genomes of actinobacterial strains from the NBC collection.</title>
        <authorList>
            <person name="Joergensen T.S."/>
            <person name="Alvarez Arevalo M."/>
            <person name="Sterndorff E.B."/>
            <person name="Faurdal D."/>
            <person name="Vuksanovic O."/>
            <person name="Mourched A.-S."/>
            <person name="Charusanti P."/>
            <person name="Shaw S."/>
            <person name="Blin K."/>
            <person name="Weber T."/>
        </authorList>
    </citation>
    <scope>NUCLEOTIDE SEQUENCE [LARGE SCALE GENOMIC DNA]</scope>
    <source>
        <strain evidence="8 9">NBC_00319</strain>
    </source>
</reference>
<feature type="domain" description="PNPLA" evidence="7">
    <location>
        <begin position="8"/>
        <end position="168"/>
    </location>
</feature>
<dbReference type="InterPro" id="IPR002641">
    <property type="entry name" value="PNPLA_dom"/>
</dbReference>
<evidence type="ECO:0000256" key="3">
    <source>
        <dbReference type="ARBA" id="ARBA00022963"/>
    </source>
</evidence>
<dbReference type="Proteomes" id="UP001432128">
    <property type="component" value="Chromosome"/>
</dbReference>
<feature type="short sequence motif" description="DGA/G" evidence="5">
    <location>
        <begin position="155"/>
        <end position="157"/>
    </location>
</feature>
<organism evidence="8 9">
    <name type="scientific">Williamsia herbipolensis</name>
    <dbReference type="NCBI Taxonomy" id="1603258"/>
    <lineage>
        <taxon>Bacteria</taxon>
        <taxon>Bacillati</taxon>
        <taxon>Actinomycetota</taxon>
        <taxon>Actinomycetes</taxon>
        <taxon>Mycobacteriales</taxon>
        <taxon>Nocardiaceae</taxon>
        <taxon>Williamsia</taxon>
    </lineage>
</organism>
<evidence type="ECO:0000259" key="7">
    <source>
        <dbReference type="PROSITE" id="PS51635"/>
    </source>
</evidence>
<dbReference type="AlphaFoldDB" id="A0AAU4K1X5"/>
<protein>
    <submittedName>
        <fullName evidence="8">Patatin-like phospholipase family protein</fullName>
    </submittedName>
</protein>
<keyword evidence="9" id="KW-1185">Reference proteome</keyword>
<dbReference type="GO" id="GO:0016042">
    <property type="term" value="P:lipid catabolic process"/>
    <property type="evidence" value="ECO:0007669"/>
    <property type="project" value="UniProtKB-UniRule"/>
</dbReference>
<feature type="region of interest" description="Disordered" evidence="6">
    <location>
        <begin position="245"/>
        <end position="267"/>
    </location>
</feature>
<dbReference type="GO" id="GO:0046470">
    <property type="term" value="P:phosphatidylcholine metabolic process"/>
    <property type="evidence" value="ECO:0007669"/>
    <property type="project" value="InterPro"/>
</dbReference>
<sequence>MSRTTVAVALGSGGARGYAHIGVLQVLAEHDYEIVAIAGSSMGALIAGLHAAGRLDQYTSWVQGLNQLDVMRLMDVSLSAPGVIHAAKILDKVREILGEVHIEDLPIPFTAVATDLTSGRPKWFQKGPVDTAIRASIAIPGVITPYVHNGRVLVDGGILDPVPIAPLAAAGADLIIGVDLGADTGGIDAEVGDTHTPTVPGAIEAIRQAASPILDRDFVRSIVDRFAGDPGANDADTVDADTIDAEADSSARRHPETESRVITSPSDDSAVRKLSRFTVMDRSLDIMQEALARYQLAAFPPDLLIEVPRTAIRSLDFHRAGEMIDLGRTLTERALDDLQTRRW</sequence>
<feature type="active site" description="Proton acceptor" evidence="5">
    <location>
        <position position="155"/>
    </location>
</feature>
<evidence type="ECO:0000313" key="9">
    <source>
        <dbReference type="Proteomes" id="UP001432128"/>
    </source>
</evidence>
<accession>A0AAU4K1X5</accession>
<evidence type="ECO:0000256" key="4">
    <source>
        <dbReference type="ARBA" id="ARBA00023098"/>
    </source>
</evidence>
<feature type="active site" description="Nucleophile" evidence="5">
    <location>
        <position position="41"/>
    </location>
</feature>
<comment type="similarity">
    <text evidence="1">Belongs to the NTE family.</text>
</comment>
<dbReference type="PROSITE" id="PS01237">
    <property type="entry name" value="UPF0028"/>
    <property type="match status" value="1"/>
</dbReference>
<feature type="compositionally biased region" description="Basic and acidic residues" evidence="6">
    <location>
        <begin position="249"/>
        <end position="259"/>
    </location>
</feature>
<keyword evidence="4 5" id="KW-0443">Lipid metabolism</keyword>
<dbReference type="Pfam" id="PF01734">
    <property type="entry name" value="Patatin"/>
    <property type="match status" value="1"/>
</dbReference>
<evidence type="ECO:0000256" key="5">
    <source>
        <dbReference type="PROSITE-ProRule" id="PRU01161"/>
    </source>
</evidence>
<dbReference type="InterPro" id="IPR001423">
    <property type="entry name" value="LysoPLipase_patatin_CS"/>
</dbReference>
<dbReference type="PROSITE" id="PS51635">
    <property type="entry name" value="PNPLA"/>
    <property type="match status" value="1"/>
</dbReference>
<comment type="caution">
    <text evidence="5">Lacks conserved residue(s) required for the propagation of feature annotation.</text>
</comment>
<dbReference type="InterPro" id="IPR050301">
    <property type="entry name" value="NTE"/>
</dbReference>
<evidence type="ECO:0000256" key="6">
    <source>
        <dbReference type="SAM" id="MobiDB-lite"/>
    </source>
</evidence>
<dbReference type="SUPFAM" id="SSF52151">
    <property type="entry name" value="FabD/lysophospholipase-like"/>
    <property type="match status" value="1"/>
</dbReference>
<dbReference type="EMBL" id="CP108021">
    <property type="protein sequence ID" value="WUM19978.1"/>
    <property type="molecule type" value="Genomic_DNA"/>
</dbReference>
<name>A0AAU4K1X5_9NOCA</name>
<proteinExistence type="inferred from homology"/>
<evidence type="ECO:0000313" key="8">
    <source>
        <dbReference type="EMBL" id="WUM19978.1"/>
    </source>
</evidence>
<dbReference type="Gene3D" id="3.40.1090.10">
    <property type="entry name" value="Cytosolic phospholipase A2 catalytic domain"/>
    <property type="match status" value="2"/>
</dbReference>
<dbReference type="InterPro" id="IPR016035">
    <property type="entry name" value="Acyl_Trfase/lysoPLipase"/>
</dbReference>
<dbReference type="PANTHER" id="PTHR14226">
    <property type="entry name" value="NEUROPATHY TARGET ESTERASE/SWISS CHEESE D.MELANOGASTER"/>
    <property type="match status" value="1"/>
</dbReference>
<feature type="short sequence motif" description="GXSXG" evidence="5">
    <location>
        <begin position="39"/>
        <end position="43"/>
    </location>
</feature>
<dbReference type="PANTHER" id="PTHR14226:SF76">
    <property type="entry name" value="NTE FAMILY PROTEIN RSSA"/>
    <property type="match status" value="1"/>
</dbReference>
<keyword evidence="3 5" id="KW-0442">Lipid degradation</keyword>
<gene>
    <name evidence="8" type="ORF">OG579_20175</name>
</gene>
<dbReference type="KEGG" id="whr:OG579_20175"/>
<dbReference type="RefSeq" id="WP_045821955.1">
    <property type="nucleotide sequence ID" value="NZ_CP108021.1"/>
</dbReference>
<dbReference type="GO" id="GO:0004622">
    <property type="term" value="F:phosphatidylcholine lysophospholipase activity"/>
    <property type="evidence" value="ECO:0007669"/>
    <property type="project" value="InterPro"/>
</dbReference>